<reference evidence="2" key="2">
    <citation type="submission" date="2023-04" db="EMBL/GenBank/DDBJ databases">
        <authorList>
            <person name="Bruccoleri R.E."/>
            <person name="Oakeley E.J."/>
            <person name="Faust A.-M."/>
            <person name="Dessus-Babus S."/>
            <person name="Altorfer M."/>
            <person name="Burckhardt D."/>
            <person name="Oertli M."/>
            <person name="Naumann U."/>
            <person name="Petersen F."/>
            <person name="Wong J."/>
        </authorList>
    </citation>
    <scope>NUCLEOTIDE SEQUENCE</scope>
    <source>
        <strain evidence="2">GSM-AAB239-AS_SAM_17_03QT</strain>
        <tissue evidence="2">Leaf</tissue>
    </source>
</reference>
<evidence type="ECO:0000313" key="2">
    <source>
        <dbReference type="EMBL" id="KAJ6838810.1"/>
    </source>
</evidence>
<comment type="caution">
    <text evidence="2">The sequence shown here is derived from an EMBL/GenBank/DDBJ whole genome shotgun (WGS) entry which is preliminary data.</text>
</comment>
<organism evidence="2 3">
    <name type="scientific">Iris pallida</name>
    <name type="common">Sweet iris</name>
    <dbReference type="NCBI Taxonomy" id="29817"/>
    <lineage>
        <taxon>Eukaryota</taxon>
        <taxon>Viridiplantae</taxon>
        <taxon>Streptophyta</taxon>
        <taxon>Embryophyta</taxon>
        <taxon>Tracheophyta</taxon>
        <taxon>Spermatophyta</taxon>
        <taxon>Magnoliopsida</taxon>
        <taxon>Liliopsida</taxon>
        <taxon>Asparagales</taxon>
        <taxon>Iridaceae</taxon>
        <taxon>Iridoideae</taxon>
        <taxon>Irideae</taxon>
        <taxon>Iris</taxon>
    </lineage>
</organism>
<name>A0AAX6HCL3_IRIPA</name>
<evidence type="ECO:0000313" key="3">
    <source>
        <dbReference type="Proteomes" id="UP001140949"/>
    </source>
</evidence>
<dbReference type="PANTHER" id="PTHR33790">
    <property type="entry name" value="OS05G0344200 PROTEIN"/>
    <property type="match status" value="1"/>
</dbReference>
<reference evidence="2" key="1">
    <citation type="journal article" date="2023" name="GigaByte">
        <title>Genome assembly of the bearded iris, Iris pallida Lam.</title>
        <authorList>
            <person name="Bruccoleri R.E."/>
            <person name="Oakeley E.J."/>
            <person name="Faust A.M.E."/>
            <person name="Altorfer M."/>
            <person name="Dessus-Babus S."/>
            <person name="Burckhardt D."/>
            <person name="Oertli M."/>
            <person name="Naumann U."/>
            <person name="Petersen F."/>
            <person name="Wong J."/>
        </authorList>
    </citation>
    <scope>NUCLEOTIDE SEQUENCE</scope>
    <source>
        <strain evidence="2">GSM-AAB239-AS_SAM_17_03QT</strain>
    </source>
</reference>
<proteinExistence type="predicted"/>
<dbReference type="Pfam" id="PF07145">
    <property type="entry name" value="PAM2"/>
    <property type="match status" value="1"/>
</dbReference>
<dbReference type="Proteomes" id="UP001140949">
    <property type="component" value="Unassembled WGS sequence"/>
</dbReference>
<keyword evidence="3" id="KW-1185">Reference proteome</keyword>
<feature type="region of interest" description="Disordered" evidence="1">
    <location>
        <begin position="121"/>
        <end position="154"/>
    </location>
</feature>
<dbReference type="EMBL" id="JANAVB010010597">
    <property type="protein sequence ID" value="KAJ6838810.1"/>
    <property type="molecule type" value="Genomic_DNA"/>
</dbReference>
<dbReference type="InterPro" id="IPR040414">
    <property type="entry name" value="CID1/CID2"/>
</dbReference>
<protein>
    <submittedName>
        <fullName evidence="2">Protein EARLY RESPONSIVE TO DEHYDRATION 15</fullName>
    </submittedName>
</protein>
<dbReference type="AlphaFoldDB" id="A0AAX6HCL3"/>
<dbReference type="InterPro" id="IPR009818">
    <property type="entry name" value="PAM2_motif"/>
</dbReference>
<evidence type="ECO:0000256" key="1">
    <source>
        <dbReference type="SAM" id="MobiDB-lite"/>
    </source>
</evidence>
<dbReference type="PANTHER" id="PTHR33790:SF10">
    <property type="entry name" value="PROTEIN EARLY RESPONSIVE TO DEHYDRATION 15"/>
    <property type="match status" value="1"/>
</dbReference>
<gene>
    <name evidence="2" type="ORF">M6B38_319175</name>
</gene>
<accession>A0AAX6HCL3</accession>
<sequence>MSSAAVASSGGERSSTLNPNAPLFIPAAYQQVEDFSPEWWSLVNTTAWFRDHWFQQNQEQETFDGEDEVDVANLLPDSFDLGIIDDFIADYDVIENVSVPGKEDLNSGLSMRSLNLKSPRNGAVKPLLEPAKYKPPQSVMSPKFSPRRIIQQPR</sequence>